<name>A0AAV7ABQ2_ENGPU</name>
<keyword evidence="10" id="KW-1185">Reference proteome</keyword>
<dbReference type="Proteomes" id="UP000824782">
    <property type="component" value="Unassembled WGS sequence"/>
</dbReference>
<keyword evidence="4" id="KW-0067">ATP-binding</keyword>
<dbReference type="GO" id="GO:0034634">
    <property type="term" value="F:glutathione transmembrane transporter activity"/>
    <property type="evidence" value="ECO:0007669"/>
    <property type="project" value="TreeGrafter"/>
</dbReference>
<dbReference type="GO" id="GO:0016323">
    <property type="term" value="C:basolateral plasma membrane"/>
    <property type="evidence" value="ECO:0007669"/>
    <property type="project" value="TreeGrafter"/>
</dbReference>
<evidence type="ECO:0000313" key="10">
    <source>
        <dbReference type="Proteomes" id="UP000824782"/>
    </source>
</evidence>
<gene>
    <name evidence="9" type="ORF">GDO81_016924</name>
</gene>
<dbReference type="InterPro" id="IPR036640">
    <property type="entry name" value="ABC1_TM_sf"/>
</dbReference>
<evidence type="ECO:0000256" key="6">
    <source>
        <dbReference type="ARBA" id="ARBA00023136"/>
    </source>
</evidence>
<protein>
    <recommendedName>
        <fullName evidence="8">ABC transmembrane type-1 domain-containing protein</fullName>
    </recommendedName>
</protein>
<keyword evidence="2 7" id="KW-0812">Transmembrane</keyword>
<dbReference type="PROSITE" id="PS50929">
    <property type="entry name" value="ABC_TM1F"/>
    <property type="match status" value="1"/>
</dbReference>
<evidence type="ECO:0000256" key="3">
    <source>
        <dbReference type="ARBA" id="ARBA00022741"/>
    </source>
</evidence>
<evidence type="ECO:0000256" key="7">
    <source>
        <dbReference type="SAM" id="Phobius"/>
    </source>
</evidence>
<organism evidence="9 10">
    <name type="scientific">Engystomops pustulosus</name>
    <name type="common">Tungara frog</name>
    <name type="synonym">Physalaemus pustulosus</name>
    <dbReference type="NCBI Taxonomy" id="76066"/>
    <lineage>
        <taxon>Eukaryota</taxon>
        <taxon>Metazoa</taxon>
        <taxon>Chordata</taxon>
        <taxon>Craniata</taxon>
        <taxon>Vertebrata</taxon>
        <taxon>Euteleostomi</taxon>
        <taxon>Amphibia</taxon>
        <taxon>Batrachia</taxon>
        <taxon>Anura</taxon>
        <taxon>Neobatrachia</taxon>
        <taxon>Hyloidea</taxon>
        <taxon>Leptodactylidae</taxon>
        <taxon>Leiuperinae</taxon>
        <taxon>Engystomops</taxon>
    </lineage>
</organism>
<feature type="transmembrane region" description="Helical" evidence="7">
    <location>
        <begin position="49"/>
        <end position="77"/>
    </location>
</feature>
<feature type="non-terminal residue" evidence="9">
    <location>
        <position position="143"/>
    </location>
</feature>
<accession>A0AAV7ABQ2</accession>
<keyword evidence="3" id="KW-0547">Nucleotide-binding</keyword>
<evidence type="ECO:0000256" key="5">
    <source>
        <dbReference type="ARBA" id="ARBA00022989"/>
    </source>
</evidence>
<dbReference type="AlphaFoldDB" id="A0AAV7ABQ2"/>
<evidence type="ECO:0000256" key="2">
    <source>
        <dbReference type="ARBA" id="ARBA00022692"/>
    </source>
</evidence>
<dbReference type="InterPro" id="IPR050173">
    <property type="entry name" value="ABC_transporter_C-like"/>
</dbReference>
<comment type="caution">
    <text evidence="9">The sequence shown here is derived from an EMBL/GenBank/DDBJ whole genome shotgun (WGS) entry which is preliminary data.</text>
</comment>
<evidence type="ECO:0000259" key="8">
    <source>
        <dbReference type="PROSITE" id="PS50929"/>
    </source>
</evidence>
<keyword evidence="1" id="KW-0813">Transport</keyword>
<reference evidence="9" key="1">
    <citation type="thesis" date="2020" institute="ProQuest LLC" country="789 East Eisenhower Parkway, Ann Arbor, MI, USA">
        <title>Comparative Genomics and Chromosome Evolution.</title>
        <authorList>
            <person name="Mudd A.B."/>
        </authorList>
    </citation>
    <scope>NUCLEOTIDE SEQUENCE</scope>
    <source>
        <strain evidence="9">237g6f4</strain>
        <tissue evidence="9">Blood</tissue>
    </source>
</reference>
<dbReference type="PANTHER" id="PTHR24223">
    <property type="entry name" value="ATP-BINDING CASSETTE SUB-FAMILY C"/>
    <property type="match status" value="1"/>
</dbReference>
<dbReference type="GO" id="GO:0008559">
    <property type="term" value="F:ABC-type xenobiotic transporter activity"/>
    <property type="evidence" value="ECO:0007669"/>
    <property type="project" value="TreeGrafter"/>
</dbReference>
<dbReference type="SUPFAM" id="SSF90123">
    <property type="entry name" value="ABC transporter transmembrane region"/>
    <property type="match status" value="1"/>
</dbReference>
<feature type="transmembrane region" description="Helical" evidence="7">
    <location>
        <begin position="89"/>
        <end position="113"/>
    </location>
</feature>
<keyword evidence="5 7" id="KW-1133">Transmembrane helix</keyword>
<dbReference type="EMBL" id="WNYA01000008">
    <property type="protein sequence ID" value="KAG8558235.1"/>
    <property type="molecule type" value="Genomic_DNA"/>
</dbReference>
<feature type="domain" description="ABC transmembrane type-1" evidence="8">
    <location>
        <begin position="1"/>
        <end position="114"/>
    </location>
</feature>
<sequence>MKQKDGRIKLISEILQGIKVLKLYAWETAFMKKVESFRRLELKAVKKNALLLSGALALFVASPFWVSLGMFGVFLAIDENNILDAQKAFVTIMLLNILRIPLRMFPLAITLTVQSTVSLRRLAKFFSEEELESNNVETLDSSS</sequence>
<dbReference type="Pfam" id="PF00664">
    <property type="entry name" value="ABC_membrane"/>
    <property type="match status" value="1"/>
</dbReference>
<evidence type="ECO:0000313" key="9">
    <source>
        <dbReference type="EMBL" id="KAG8558235.1"/>
    </source>
</evidence>
<keyword evidence="6 7" id="KW-0472">Membrane</keyword>
<dbReference type="GO" id="GO:0005524">
    <property type="term" value="F:ATP binding"/>
    <property type="evidence" value="ECO:0007669"/>
    <property type="project" value="UniProtKB-KW"/>
</dbReference>
<dbReference type="InterPro" id="IPR011527">
    <property type="entry name" value="ABC1_TM_dom"/>
</dbReference>
<evidence type="ECO:0000256" key="1">
    <source>
        <dbReference type="ARBA" id="ARBA00022448"/>
    </source>
</evidence>
<dbReference type="Gene3D" id="1.20.1560.10">
    <property type="entry name" value="ABC transporter type 1, transmembrane domain"/>
    <property type="match status" value="1"/>
</dbReference>
<proteinExistence type="predicted"/>
<dbReference type="PANTHER" id="PTHR24223:SF457">
    <property type="entry name" value="ABC-TYPE GLUTATHIONE-S-CONJUGATE TRANSPORTER"/>
    <property type="match status" value="1"/>
</dbReference>
<evidence type="ECO:0000256" key="4">
    <source>
        <dbReference type="ARBA" id="ARBA00022840"/>
    </source>
</evidence>